<dbReference type="PROSITE" id="PS50977">
    <property type="entry name" value="HTH_TETR_2"/>
    <property type="match status" value="1"/>
</dbReference>
<dbReference type="PRINTS" id="PR00455">
    <property type="entry name" value="HTHTETR"/>
</dbReference>
<dbReference type="RefSeq" id="WP_183786691.1">
    <property type="nucleotide sequence ID" value="NZ_JACIBS010000004.1"/>
</dbReference>
<evidence type="ECO:0000256" key="3">
    <source>
        <dbReference type="ARBA" id="ARBA00023163"/>
    </source>
</evidence>
<keyword evidence="1" id="KW-0805">Transcription regulation</keyword>
<keyword evidence="3" id="KW-0804">Transcription</keyword>
<dbReference type="InterPro" id="IPR036271">
    <property type="entry name" value="Tet_transcr_reg_TetR-rel_C_sf"/>
</dbReference>
<gene>
    <name evidence="7" type="ORF">FB384_004440</name>
</gene>
<evidence type="ECO:0000256" key="1">
    <source>
        <dbReference type="ARBA" id="ARBA00023015"/>
    </source>
</evidence>
<name>A0A839XYH9_9PSEU</name>
<feature type="region of interest" description="Disordered" evidence="5">
    <location>
        <begin position="1"/>
        <end position="20"/>
    </location>
</feature>
<reference evidence="7 8" key="1">
    <citation type="submission" date="2020-08" db="EMBL/GenBank/DDBJ databases">
        <title>Sequencing the genomes of 1000 actinobacteria strains.</title>
        <authorList>
            <person name="Klenk H.-P."/>
        </authorList>
    </citation>
    <scope>NUCLEOTIDE SEQUENCE [LARGE SCALE GENOMIC DNA]</scope>
    <source>
        <strain evidence="7 8">DSM 45267</strain>
    </source>
</reference>
<proteinExistence type="predicted"/>
<dbReference type="AlphaFoldDB" id="A0A839XYH9"/>
<feature type="DNA-binding region" description="H-T-H motif" evidence="4">
    <location>
        <begin position="44"/>
        <end position="63"/>
    </location>
</feature>
<accession>A0A839XYH9</accession>
<evidence type="ECO:0000256" key="2">
    <source>
        <dbReference type="ARBA" id="ARBA00023125"/>
    </source>
</evidence>
<keyword evidence="2 4" id="KW-0238">DNA-binding</keyword>
<dbReference type="GO" id="GO:0000976">
    <property type="term" value="F:transcription cis-regulatory region binding"/>
    <property type="evidence" value="ECO:0007669"/>
    <property type="project" value="TreeGrafter"/>
</dbReference>
<evidence type="ECO:0000256" key="5">
    <source>
        <dbReference type="SAM" id="MobiDB-lite"/>
    </source>
</evidence>
<evidence type="ECO:0000256" key="4">
    <source>
        <dbReference type="PROSITE-ProRule" id="PRU00335"/>
    </source>
</evidence>
<evidence type="ECO:0000313" key="7">
    <source>
        <dbReference type="EMBL" id="MBB3665483.1"/>
    </source>
</evidence>
<feature type="domain" description="HTH tetR-type" evidence="6">
    <location>
        <begin position="21"/>
        <end position="81"/>
    </location>
</feature>
<dbReference type="PANTHER" id="PTHR30055:SF234">
    <property type="entry name" value="HTH-TYPE TRANSCRIPTIONAL REGULATOR BETI"/>
    <property type="match status" value="1"/>
</dbReference>
<evidence type="ECO:0000259" key="6">
    <source>
        <dbReference type="PROSITE" id="PS50977"/>
    </source>
</evidence>
<keyword evidence="8" id="KW-1185">Reference proteome</keyword>
<dbReference type="SUPFAM" id="SSF46689">
    <property type="entry name" value="Homeodomain-like"/>
    <property type="match status" value="1"/>
</dbReference>
<dbReference type="InterPro" id="IPR001647">
    <property type="entry name" value="HTH_TetR"/>
</dbReference>
<sequence length="214" mass="23652">MSGSTAGTPRRAGRPTRAEASELTRSLRSAALDVFLDNGFAGTTMEAVARTAGITKRTLYGRYPDKHALFLDVVQWAMTEYKWADPVPVGDTDDIALALTDIARAAVARALDPDLVRLNRILLLEAERLPELTRTAQSRSWSPRMKAVMTVLQRHQDRGEVQLDDIEVAAEQFLALVTGGPARLAIYGLHQTVEEHERFLRNAVSIFLKGALTR</sequence>
<dbReference type="SUPFAM" id="SSF48498">
    <property type="entry name" value="Tetracyclin repressor-like, C-terminal domain"/>
    <property type="match status" value="1"/>
</dbReference>
<dbReference type="GO" id="GO:0003700">
    <property type="term" value="F:DNA-binding transcription factor activity"/>
    <property type="evidence" value="ECO:0007669"/>
    <property type="project" value="TreeGrafter"/>
</dbReference>
<dbReference type="InterPro" id="IPR009057">
    <property type="entry name" value="Homeodomain-like_sf"/>
</dbReference>
<organism evidence="7 8">
    <name type="scientific">Prauserella sediminis</name>
    <dbReference type="NCBI Taxonomy" id="577680"/>
    <lineage>
        <taxon>Bacteria</taxon>
        <taxon>Bacillati</taxon>
        <taxon>Actinomycetota</taxon>
        <taxon>Actinomycetes</taxon>
        <taxon>Pseudonocardiales</taxon>
        <taxon>Pseudonocardiaceae</taxon>
        <taxon>Prauserella</taxon>
        <taxon>Prauserella salsuginis group</taxon>
    </lineage>
</organism>
<dbReference type="Pfam" id="PF00440">
    <property type="entry name" value="TetR_N"/>
    <property type="match status" value="1"/>
</dbReference>
<comment type="caution">
    <text evidence="7">The sequence shown here is derived from an EMBL/GenBank/DDBJ whole genome shotgun (WGS) entry which is preliminary data.</text>
</comment>
<protein>
    <submittedName>
        <fullName evidence="7">AcrR family transcriptional regulator</fullName>
    </submittedName>
</protein>
<evidence type="ECO:0000313" key="8">
    <source>
        <dbReference type="Proteomes" id="UP000564573"/>
    </source>
</evidence>
<dbReference type="InterPro" id="IPR039536">
    <property type="entry name" value="TetR_C_Proteobacteria"/>
</dbReference>
<dbReference type="Pfam" id="PF14246">
    <property type="entry name" value="TetR_C_7"/>
    <property type="match status" value="1"/>
</dbReference>
<dbReference type="PANTHER" id="PTHR30055">
    <property type="entry name" value="HTH-TYPE TRANSCRIPTIONAL REGULATOR RUTR"/>
    <property type="match status" value="1"/>
</dbReference>
<dbReference type="EMBL" id="JACIBS010000004">
    <property type="protein sequence ID" value="MBB3665483.1"/>
    <property type="molecule type" value="Genomic_DNA"/>
</dbReference>
<dbReference type="Gene3D" id="1.10.357.10">
    <property type="entry name" value="Tetracycline Repressor, domain 2"/>
    <property type="match status" value="1"/>
</dbReference>
<dbReference type="Proteomes" id="UP000564573">
    <property type="component" value="Unassembled WGS sequence"/>
</dbReference>
<dbReference type="InterPro" id="IPR050109">
    <property type="entry name" value="HTH-type_TetR-like_transc_reg"/>
</dbReference>